<dbReference type="CDD" id="cd00957">
    <property type="entry name" value="Transaldolase_TalAB"/>
    <property type="match status" value="1"/>
</dbReference>
<dbReference type="EC" id="2.2.1.2" evidence="4"/>
<dbReference type="InterPro" id="IPR013785">
    <property type="entry name" value="Aldolase_TIM"/>
</dbReference>
<dbReference type="GO" id="GO:0005737">
    <property type="term" value="C:cytoplasm"/>
    <property type="evidence" value="ECO:0007669"/>
    <property type="project" value="InterPro"/>
</dbReference>
<dbReference type="Gene3D" id="3.20.20.70">
    <property type="entry name" value="Aldolase class I"/>
    <property type="match status" value="1"/>
</dbReference>
<dbReference type="OrthoDB" id="9809101at2"/>
<reference evidence="10" key="1">
    <citation type="submission" date="2017-02" db="EMBL/GenBank/DDBJ databases">
        <authorList>
            <person name="Mornico D."/>
        </authorList>
    </citation>
    <scope>NUCLEOTIDE SEQUENCE [LARGE SCALE GENOMIC DNA]</scope>
</reference>
<evidence type="ECO:0000256" key="5">
    <source>
        <dbReference type="ARBA" id="ARBA00022679"/>
    </source>
</evidence>
<evidence type="ECO:0000256" key="6">
    <source>
        <dbReference type="ARBA" id="ARBA00023126"/>
    </source>
</evidence>
<evidence type="ECO:0000256" key="4">
    <source>
        <dbReference type="ARBA" id="ARBA00013151"/>
    </source>
</evidence>
<evidence type="ECO:0000313" key="10">
    <source>
        <dbReference type="Proteomes" id="UP000188169"/>
    </source>
</evidence>
<protein>
    <recommendedName>
        <fullName evidence="4">transaldolase</fullName>
        <ecNumber evidence="4">2.2.1.2</ecNumber>
    </recommendedName>
</protein>
<keyword evidence="10" id="KW-1185">Reference proteome</keyword>
<keyword evidence="7" id="KW-0704">Schiff base</keyword>
<comment type="pathway">
    <text evidence="2">Carbohydrate degradation; pentose phosphate pathway; D-glyceraldehyde 3-phosphate and beta-D-fructose 6-phosphate from D-ribose 5-phosphate and D-xylulose 5-phosphate (non-oxidative stage): step 2/3.</text>
</comment>
<dbReference type="GO" id="GO:0004801">
    <property type="term" value="F:transaldolase activity"/>
    <property type="evidence" value="ECO:0007669"/>
    <property type="project" value="UniProtKB-EC"/>
</dbReference>
<dbReference type="UniPathway" id="UPA00115">
    <property type="reaction ID" value="UER00414"/>
</dbReference>
<dbReference type="Proteomes" id="UP000188169">
    <property type="component" value="Unassembled WGS sequence"/>
</dbReference>
<dbReference type="PANTHER" id="PTHR10683:SF18">
    <property type="entry name" value="TRANSALDOLASE"/>
    <property type="match status" value="1"/>
</dbReference>
<accession>A0A1R4EFL0</accession>
<dbReference type="PROSITE" id="PS01054">
    <property type="entry name" value="TRANSALDOLASE_1"/>
    <property type="match status" value="1"/>
</dbReference>
<evidence type="ECO:0000256" key="1">
    <source>
        <dbReference type="ARBA" id="ARBA00003518"/>
    </source>
</evidence>
<dbReference type="Pfam" id="PF00923">
    <property type="entry name" value="TAL_FSA"/>
    <property type="match status" value="1"/>
</dbReference>
<comment type="catalytic activity">
    <reaction evidence="8">
        <text>D-sedoheptulose 7-phosphate + D-glyceraldehyde 3-phosphate = D-erythrose 4-phosphate + beta-D-fructose 6-phosphate</text>
        <dbReference type="Rhea" id="RHEA:17053"/>
        <dbReference type="ChEBI" id="CHEBI:16897"/>
        <dbReference type="ChEBI" id="CHEBI:57483"/>
        <dbReference type="ChEBI" id="CHEBI:57634"/>
        <dbReference type="ChEBI" id="CHEBI:59776"/>
        <dbReference type="EC" id="2.2.1.2"/>
    </reaction>
</comment>
<dbReference type="PROSITE" id="PS00958">
    <property type="entry name" value="TRANSALDOLASE_2"/>
    <property type="match status" value="1"/>
</dbReference>
<dbReference type="RefSeq" id="WP_077448645.1">
    <property type="nucleotide sequence ID" value="NZ_FUGD01000076.1"/>
</dbReference>
<dbReference type="AlphaFoldDB" id="A0A1R4EFL0"/>
<comment type="function">
    <text evidence="1">Transaldolase is important for the balance of metabolites in the pentose-phosphate pathway.</text>
</comment>
<dbReference type="STRING" id="1945520.A1019T_01222"/>
<sequence length="315" mass="34598">MSALSQLQTMTTIVADTGDLSAIARLKPVDATTNPSLITKALTHPDKQAMLSDTLNRFSNYGDDMIDKVIDDLTVQVGCDILKLIDGRVSTEVDARLSYDTEATIAKAHEFMAAYERAGVDKDRILIKIAATWQGIKAAEQLEKEGIHCNLTLIFGQHQAVACAEAGVTLISPFVGRILDWQKREQNRQSIPVSEDMGVQSVKRTYQYYKQHGYKTQVMGASFRSVDQILALAGCDLLTISPDLLDELAALDTNVEQVLSADMASETMPKVSLSEAEFSAEYEKDSITQHLLPKGIDGFINARDELAKALKQLSK</sequence>
<dbReference type="EMBL" id="FUGD01000076">
    <property type="protein sequence ID" value="SJM37250.1"/>
    <property type="molecule type" value="Genomic_DNA"/>
</dbReference>
<keyword evidence="5 9" id="KW-0808">Transferase</keyword>
<proteinExistence type="inferred from homology"/>
<dbReference type="GO" id="GO:0005975">
    <property type="term" value="P:carbohydrate metabolic process"/>
    <property type="evidence" value="ECO:0007669"/>
    <property type="project" value="InterPro"/>
</dbReference>
<comment type="similarity">
    <text evidence="3">Belongs to the transaldolase family. Type 1 subfamily.</text>
</comment>
<evidence type="ECO:0000256" key="2">
    <source>
        <dbReference type="ARBA" id="ARBA00004857"/>
    </source>
</evidence>
<dbReference type="InterPro" id="IPR018225">
    <property type="entry name" value="Transaldolase_AS"/>
</dbReference>
<organism evidence="9 10">
    <name type="scientific">Psychrobacter pasteurii</name>
    <dbReference type="NCBI Taxonomy" id="1945520"/>
    <lineage>
        <taxon>Bacteria</taxon>
        <taxon>Pseudomonadati</taxon>
        <taxon>Pseudomonadota</taxon>
        <taxon>Gammaproteobacteria</taxon>
        <taxon>Moraxellales</taxon>
        <taxon>Moraxellaceae</taxon>
        <taxon>Psychrobacter</taxon>
    </lineage>
</organism>
<dbReference type="InterPro" id="IPR001585">
    <property type="entry name" value="TAL/FSA"/>
</dbReference>
<name>A0A1R4EFL0_9GAMM</name>
<evidence type="ECO:0000256" key="3">
    <source>
        <dbReference type="ARBA" id="ARBA00008012"/>
    </source>
</evidence>
<dbReference type="GO" id="GO:0006098">
    <property type="term" value="P:pentose-phosphate shunt"/>
    <property type="evidence" value="ECO:0007669"/>
    <property type="project" value="UniProtKB-UniPathway"/>
</dbReference>
<dbReference type="PANTHER" id="PTHR10683">
    <property type="entry name" value="TRANSALDOLASE"/>
    <property type="match status" value="1"/>
</dbReference>
<dbReference type="InterPro" id="IPR004730">
    <property type="entry name" value="Transaldolase_1"/>
</dbReference>
<evidence type="ECO:0000313" key="9">
    <source>
        <dbReference type="EMBL" id="SJM37250.1"/>
    </source>
</evidence>
<evidence type="ECO:0000256" key="8">
    <source>
        <dbReference type="ARBA" id="ARBA00048810"/>
    </source>
</evidence>
<dbReference type="SUPFAM" id="SSF51569">
    <property type="entry name" value="Aldolase"/>
    <property type="match status" value="1"/>
</dbReference>
<gene>
    <name evidence="9" type="primary">tal</name>
    <name evidence="9" type="ORF">A1019T_01222</name>
</gene>
<evidence type="ECO:0000256" key="7">
    <source>
        <dbReference type="ARBA" id="ARBA00023270"/>
    </source>
</evidence>
<keyword evidence="6" id="KW-0570">Pentose shunt</keyword>